<evidence type="ECO:0000313" key="2">
    <source>
        <dbReference type="Proteomes" id="UP001162501"/>
    </source>
</evidence>
<accession>A0ACB0FFT7</accession>
<proteinExistence type="predicted"/>
<reference evidence="1" key="1">
    <citation type="submission" date="2023-05" db="EMBL/GenBank/DDBJ databases">
        <authorList>
            <consortium name="ELIXIR-Norway"/>
        </authorList>
    </citation>
    <scope>NUCLEOTIDE SEQUENCE</scope>
</reference>
<protein>
    <submittedName>
        <fullName evidence="1">Uncharacterized protein</fullName>
    </submittedName>
</protein>
<sequence>MPIRTLLGECVFKSETPAPSAAGAGALAGWATAGAVIGGPAGSALGVGVAGHREPSCALRLGCAAVCRASAASCACALASSRPACRPPEPPLTTDGLGKLGGASRSQYPVRAAAA</sequence>
<dbReference type="EMBL" id="OX596090">
    <property type="protein sequence ID" value="CAI9711855.1"/>
    <property type="molecule type" value="Genomic_DNA"/>
</dbReference>
<evidence type="ECO:0000313" key="1">
    <source>
        <dbReference type="EMBL" id="CAI9711855.1"/>
    </source>
</evidence>
<organism evidence="1 2">
    <name type="scientific">Rangifer tarandus platyrhynchus</name>
    <name type="common">Svalbard reindeer</name>
    <dbReference type="NCBI Taxonomy" id="3082113"/>
    <lineage>
        <taxon>Eukaryota</taxon>
        <taxon>Metazoa</taxon>
        <taxon>Chordata</taxon>
        <taxon>Craniata</taxon>
        <taxon>Vertebrata</taxon>
        <taxon>Euteleostomi</taxon>
        <taxon>Mammalia</taxon>
        <taxon>Eutheria</taxon>
        <taxon>Laurasiatheria</taxon>
        <taxon>Artiodactyla</taxon>
        <taxon>Ruminantia</taxon>
        <taxon>Pecora</taxon>
        <taxon>Cervidae</taxon>
        <taxon>Odocoileinae</taxon>
        <taxon>Rangifer</taxon>
    </lineage>
</organism>
<gene>
    <name evidence="1" type="ORF">MRATA1EN3_LOCUS23068</name>
</gene>
<name>A0ACB0FFT7_RANTA</name>
<dbReference type="Proteomes" id="UP001162501">
    <property type="component" value="Chromosome 6"/>
</dbReference>